<dbReference type="STRING" id="1817864.A2Z21_08005"/>
<keyword evidence="1" id="KW-1133">Transmembrane helix</keyword>
<feature type="transmembrane region" description="Helical" evidence="1">
    <location>
        <begin position="61"/>
        <end position="78"/>
    </location>
</feature>
<keyword evidence="1" id="KW-0472">Membrane</keyword>
<feature type="transmembrane region" description="Helical" evidence="1">
    <location>
        <begin position="18"/>
        <end position="36"/>
    </location>
</feature>
<evidence type="ECO:0000256" key="1">
    <source>
        <dbReference type="SAM" id="Phobius"/>
    </source>
</evidence>
<protein>
    <recommendedName>
        <fullName evidence="4">Major facilitator superfamily (MFS) profile domain-containing protein</fullName>
    </recommendedName>
</protein>
<dbReference type="Proteomes" id="UP000179157">
    <property type="component" value="Unassembled WGS sequence"/>
</dbReference>
<dbReference type="SUPFAM" id="SSF103473">
    <property type="entry name" value="MFS general substrate transporter"/>
    <property type="match status" value="1"/>
</dbReference>
<accession>A0A1F5V0P1</accession>
<dbReference type="EMBL" id="MFGX01000032">
    <property type="protein sequence ID" value="OGF56501.1"/>
    <property type="molecule type" value="Genomic_DNA"/>
</dbReference>
<organism evidence="2 3">
    <name type="scientific">Fraserbacteria sp. (strain RBG_16_55_9)</name>
    <dbReference type="NCBI Taxonomy" id="1817864"/>
    <lineage>
        <taxon>Bacteria</taxon>
        <taxon>Candidatus Fraseribacteriota</taxon>
    </lineage>
</organism>
<name>A0A1F5V0P1_FRAXR</name>
<feature type="transmembrane region" description="Helical" evidence="1">
    <location>
        <begin position="106"/>
        <end position="129"/>
    </location>
</feature>
<evidence type="ECO:0000313" key="3">
    <source>
        <dbReference type="Proteomes" id="UP000179157"/>
    </source>
</evidence>
<dbReference type="AlphaFoldDB" id="A0A1F5V0P1"/>
<evidence type="ECO:0008006" key="4">
    <source>
        <dbReference type="Google" id="ProtNLM"/>
    </source>
</evidence>
<keyword evidence="1" id="KW-0812">Transmembrane</keyword>
<proteinExistence type="predicted"/>
<sequence>MIFASLFGELVMGLGRGLYVWAAAAFCAAFFLPIINGSNQAIWQTKVAPDVQGRVFATRRLIAQIAAPVAMLLAGPLADRVFEPAMRSESALANLFDGFVGTGPGAGMSLMFVFAGALGALSGLGGYAFSAVRNAEDLLPDHDHDRALVED</sequence>
<dbReference type="Gene3D" id="1.20.1250.20">
    <property type="entry name" value="MFS general substrate transporter like domains"/>
    <property type="match status" value="1"/>
</dbReference>
<evidence type="ECO:0000313" key="2">
    <source>
        <dbReference type="EMBL" id="OGF56501.1"/>
    </source>
</evidence>
<dbReference type="InterPro" id="IPR036259">
    <property type="entry name" value="MFS_trans_sf"/>
</dbReference>
<reference evidence="2 3" key="1">
    <citation type="journal article" date="2016" name="Nat. Commun.">
        <title>Thousands of microbial genomes shed light on interconnected biogeochemical processes in an aquifer system.</title>
        <authorList>
            <person name="Anantharaman K."/>
            <person name="Brown C.T."/>
            <person name="Hug L.A."/>
            <person name="Sharon I."/>
            <person name="Castelle C.J."/>
            <person name="Probst A.J."/>
            <person name="Thomas B.C."/>
            <person name="Singh A."/>
            <person name="Wilkins M.J."/>
            <person name="Karaoz U."/>
            <person name="Brodie E.L."/>
            <person name="Williams K.H."/>
            <person name="Hubbard S.S."/>
            <person name="Banfield J.F."/>
        </authorList>
    </citation>
    <scope>NUCLEOTIDE SEQUENCE [LARGE SCALE GENOMIC DNA]</scope>
    <source>
        <strain evidence="3">RBG_16_55_9</strain>
    </source>
</reference>
<gene>
    <name evidence="2" type="ORF">A2Z21_08005</name>
</gene>
<comment type="caution">
    <text evidence="2">The sequence shown here is derived from an EMBL/GenBank/DDBJ whole genome shotgun (WGS) entry which is preliminary data.</text>
</comment>